<comment type="caution">
    <text evidence="1">The sequence shown here is derived from an EMBL/GenBank/DDBJ whole genome shotgun (WGS) entry which is preliminary data.</text>
</comment>
<protein>
    <submittedName>
        <fullName evidence="1">Uncharacterized protein</fullName>
    </submittedName>
</protein>
<keyword evidence="2" id="KW-1185">Reference proteome</keyword>
<name>A0ABD3DKV6_9LAMI</name>
<accession>A0ABD3DKV6</accession>
<dbReference type="EMBL" id="JAVIJP010000016">
    <property type="protein sequence ID" value="KAL3642930.1"/>
    <property type="molecule type" value="Genomic_DNA"/>
</dbReference>
<evidence type="ECO:0000313" key="2">
    <source>
        <dbReference type="Proteomes" id="UP001632038"/>
    </source>
</evidence>
<reference evidence="2" key="1">
    <citation type="journal article" date="2024" name="IScience">
        <title>Strigolactones Initiate the Formation of Haustorium-like Structures in Castilleja.</title>
        <authorList>
            <person name="Buerger M."/>
            <person name="Peterson D."/>
            <person name="Chory J."/>
        </authorList>
    </citation>
    <scope>NUCLEOTIDE SEQUENCE [LARGE SCALE GENOMIC DNA]</scope>
</reference>
<sequence length="66" mass="7399">MVVRTALRSACGGGFELRSTRSQSDLTIVQGRGLFDYIWWFECGYGWKLVGDLIDCRLVLADLALV</sequence>
<dbReference type="Proteomes" id="UP001632038">
    <property type="component" value="Unassembled WGS sequence"/>
</dbReference>
<organism evidence="1 2">
    <name type="scientific">Castilleja foliolosa</name>
    <dbReference type="NCBI Taxonomy" id="1961234"/>
    <lineage>
        <taxon>Eukaryota</taxon>
        <taxon>Viridiplantae</taxon>
        <taxon>Streptophyta</taxon>
        <taxon>Embryophyta</taxon>
        <taxon>Tracheophyta</taxon>
        <taxon>Spermatophyta</taxon>
        <taxon>Magnoliopsida</taxon>
        <taxon>eudicotyledons</taxon>
        <taxon>Gunneridae</taxon>
        <taxon>Pentapetalae</taxon>
        <taxon>asterids</taxon>
        <taxon>lamiids</taxon>
        <taxon>Lamiales</taxon>
        <taxon>Orobanchaceae</taxon>
        <taxon>Pedicularideae</taxon>
        <taxon>Castillejinae</taxon>
        <taxon>Castilleja</taxon>
    </lineage>
</organism>
<gene>
    <name evidence="1" type="ORF">CASFOL_013745</name>
</gene>
<evidence type="ECO:0000313" key="1">
    <source>
        <dbReference type="EMBL" id="KAL3642930.1"/>
    </source>
</evidence>
<dbReference type="AlphaFoldDB" id="A0ABD3DKV6"/>
<proteinExistence type="predicted"/>